<accession>A0A2P9HAM2</accession>
<feature type="region of interest" description="Disordered" evidence="1">
    <location>
        <begin position="162"/>
        <end position="190"/>
    </location>
</feature>
<organism evidence="2 3">
    <name type="scientific">Methylorubrum extorquens (strain DSM 6343 / CIP 106787 / DM4)</name>
    <name type="common">Methylobacterium extorquens</name>
    <dbReference type="NCBI Taxonomy" id="661410"/>
    <lineage>
        <taxon>Bacteria</taxon>
        <taxon>Pseudomonadati</taxon>
        <taxon>Pseudomonadota</taxon>
        <taxon>Alphaproteobacteria</taxon>
        <taxon>Hyphomicrobiales</taxon>
        <taxon>Methylobacteriaceae</taxon>
        <taxon>Methylorubrum</taxon>
    </lineage>
</organism>
<name>A0A2P9HAM2_METED</name>
<gene>
    <name evidence="2" type="ORF">METD_I0400</name>
</gene>
<dbReference type="EMBL" id="FP103042">
    <property type="protein sequence ID" value="SPK01962.1"/>
    <property type="molecule type" value="Genomic_DNA"/>
</dbReference>
<dbReference type="AlphaFoldDB" id="A0A2P9HAM2"/>
<evidence type="ECO:0000313" key="3">
    <source>
        <dbReference type="Proteomes" id="UP000008070"/>
    </source>
</evidence>
<evidence type="ECO:0000256" key="1">
    <source>
        <dbReference type="SAM" id="MobiDB-lite"/>
    </source>
</evidence>
<evidence type="ECO:0000313" key="2">
    <source>
        <dbReference type="EMBL" id="SPK01962.1"/>
    </source>
</evidence>
<reference evidence="3" key="1">
    <citation type="journal article" date="2009" name="PLoS ONE">
        <title>Methylobacterium genome sequences: a reference blueprint to investigate microbial metabolism of C1 compounds from natural and industrial sources.</title>
        <authorList>
            <person name="Vuilleumier S."/>
            <person name="Chistoserdova L."/>
            <person name="Lee M.-C."/>
            <person name="Bringel F."/>
            <person name="Lajus A."/>
            <person name="Zhou Y."/>
            <person name="Gourion B."/>
            <person name="Barbe V."/>
            <person name="Chang J."/>
            <person name="Cruveiller S."/>
            <person name="Dossat C."/>
            <person name="Gillett W."/>
            <person name="Gruffaz C."/>
            <person name="Haugen E."/>
            <person name="Hourcade E."/>
            <person name="Levy R."/>
            <person name="Mangenot S."/>
            <person name="Muller E."/>
            <person name="Nadalig T."/>
            <person name="Pagni M."/>
            <person name="Penny C."/>
            <person name="Peyraud R."/>
            <person name="Robinson D.G."/>
            <person name="Roche D."/>
            <person name="Rouy Z."/>
            <person name="Saenampechek C."/>
            <person name="Salvignol G."/>
            <person name="Vallenet D."/>
            <person name="Wu Z."/>
            <person name="Marx C.J."/>
            <person name="Vorholt J.A."/>
            <person name="Olson M.V."/>
            <person name="Kaul R."/>
            <person name="Weissenbach J."/>
            <person name="Medigue C."/>
            <person name="Lidstrom M.E."/>
        </authorList>
    </citation>
    <scope>NUCLEOTIDE SEQUENCE [LARGE SCALE GENOMIC DNA]</scope>
    <source>
        <strain evidence="3">DSM 6343 / CIP 106787 / DM4</strain>
    </source>
</reference>
<protein>
    <submittedName>
        <fullName evidence="2">Uncharacterized protein</fullName>
    </submittedName>
</protein>
<sequence>MTSESPNARDVLMTFATEGDPTPKRLEAFVKEHPDLRRELTDLAVELVLEPARVLPPADASTKRAVSSARARFQAATRSAQEASPVPQAVTHLPNVFAGFSGAAFPQLAARLGLTPVFLIKVRDGLIHASGFPVALMKRIAEAVGHDVATIRAILERPGSVPQGMMAKADGKPEAGAKQTFAEAVETSGLSAEQRRELLGMAEAERGSD</sequence>
<proteinExistence type="predicted"/>
<dbReference type="Proteomes" id="UP000008070">
    <property type="component" value="Chromosome"/>
</dbReference>